<reference evidence="1 2" key="1">
    <citation type="journal article" date="2022" name="Hortic Res">
        <title>A haplotype resolved chromosomal level avocado genome allows analysis of novel avocado genes.</title>
        <authorList>
            <person name="Nath O."/>
            <person name="Fletcher S.J."/>
            <person name="Hayward A."/>
            <person name="Shaw L.M."/>
            <person name="Masouleh A.K."/>
            <person name="Furtado A."/>
            <person name="Henry R.J."/>
            <person name="Mitter N."/>
        </authorList>
    </citation>
    <scope>NUCLEOTIDE SEQUENCE [LARGE SCALE GENOMIC DNA]</scope>
    <source>
        <strain evidence="2">cv. Hass</strain>
    </source>
</reference>
<keyword evidence="2" id="KW-1185">Reference proteome</keyword>
<name>A0ACC2KS79_PERAE</name>
<sequence>MEKERLLYDRCCCLLLVWRRRWCQFLRIIWDKAGESVEVAVIRESTNARLNLTMVVDETTPDKFNSWPLPEKCRTFVNRIR</sequence>
<organism evidence="1 2">
    <name type="scientific">Persea americana</name>
    <name type="common">Avocado</name>
    <dbReference type="NCBI Taxonomy" id="3435"/>
    <lineage>
        <taxon>Eukaryota</taxon>
        <taxon>Viridiplantae</taxon>
        <taxon>Streptophyta</taxon>
        <taxon>Embryophyta</taxon>
        <taxon>Tracheophyta</taxon>
        <taxon>Spermatophyta</taxon>
        <taxon>Magnoliopsida</taxon>
        <taxon>Magnoliidae</taxon>
        <taxon>Laurales</taxon>
        <taxon>Lauraceae</taxon>
        <taxon>Persea</taxon>
    </lineage>
</organism>
<proteinExistence type="predicted"/>
<comment type="caution">
    <text evidence="1">The sequence shown here is derived from an EMBL/GenBank/DDBJ whole genome shotgun (WGS) entry which is preliminary data.</text>
</comment>
<evidence type="ECO:0000313" key="2">
    <source>
        <dbReference type="Proteomes" id="UP001234297"/>
    </source>
</evidence>
<dbReference type="Proteomes" id="UP001234297">
    <property type="component" value="Chromosome 11"/>
</dbReference>
<accession>A0ACC2KS79</accession>
<dbReference type="EMBL" id="CM056819">
    <property type="protein sequence ID" value="KAJ8623917.1"/>
    <property type="molecule type" value="Genomic_DNA"/>
</dbReference>
<protein>
    <submittedName>
        <fullName evidence="1">Uncharacterized protein</fullName>
    </submittedName>
</protein>
<evidence type="ECO:0000313" key="1">
    <source>
        <dbReference type="EMBL" id="KAJ8623917.1"/>
    </source>
</evidence>
<gene>
    <name evidence="1" type="ORF">MRB53_032447</name>
</gene>